<dbReference type="PROSITE" id="PS00237">
    <property type="entry name" value="G_PROTEIN_RECEP_F1_1"/>
    <property type="match status" value="1"/>
</dbReference>
<protein>
    <submittedName>
        <fullName evidence="11">Cardioacceleratory peptide receptor</fullName>
    </submittedName>
</protein>
<evidence type="ECO:0000256" key="2">
    <source>
        <dbReference type="ARBA" id="ARBA00022692"/>
    </source>
</evidence>
<keyword evidence="5 9" id="KW-0472">Membrane</keyword>
<dbReference type="SUPFAM" id="SSF81321">
    <property type="entry name" value="Family A G protein-coupled receptor-like"/>
    <property type="match status" value="1"/>
</dbReference>
<feature type="transmembrane region" description="Helical" evidence="9">
    <location>
        <begin position="68"/>
        <end position="88"/>
    </location>
</feature>
<gene>
    <name evidence="11" type="ORF">KP79_PYT23700</name>
</gene>
<dbReference type="PANTHER" id="PTHR24238:SF47">
    <property type="entry name" value="ECDYSTEROIDS_DOPAMINE RECEPTOR-RELATED"/>
    <property type="match status" value="1"/>
</dbReference>
<dbReference type="InterPro" id="IPR017452">
    <property type="entry name" value="GPCR_Rhodpsn_7TM"/>
</dbReference>
<evidence type="ECO:0000259" key="10">
    <source>
        <dbReference type="PROSITE" id="PS50262"/>
    </source>
</evidence>
<dbReference type="GO" id="GO:0016020">
    <property type="term" value="C:membrane"/>
    <property type="evidence" value="ECO:0007669"/>
    <property type="project" value="UniProtKB-SubCell"/>
</dbReference>
<reference evidence="11 12" key="1">
    <citation type="journal article" date="2017" name="Nat. Ecol. Evol.">
        <title>Scallop genome provides insights into evolution of bilaterian karyotype and development.</title>
        <authorList>
            <person name="Wang S."/>
            <person name="Zhang J."/>
            <person name="Jiao W."/>
            <person name="Li J."/>
            <person name="Xun X."/>
            <person name="Sun Y."/>
            <person name="Guo X."/>
            <person name="Huan P."/>
            <person name="Dong B."/>
            <person name="Zhang L."/>
            <person name="Hu X."/>
            <person name="Sun X."/>
            <person name="Wang J."/>
            <person name="Zhao C."/>
            <person name="Wang Y."/>
            <person name="Wang D."/>
            <person name="Huang X."/>
            <person name="Wang R."/>
            <person name="Lv J."/>
            <person name="Li Y."/>
            <person name="Zhang Z."/>
            <person name="Liu B."/>
            <person name="Lu W."/>
            <person name="Hui Y."/>
            <person name="Liang J."/>
            <person name="Zhou Z."/>
            <person name="Hou R."/>
            <person name="Li X."/>
            <person name="Liu Y."/>
            <person name="Li H."/>
            <person name="Ning X."/>
            <person name="Lin Y."/>
            <person name="Zhao L."/>
            <person name="Xing Q."/>
            <person name="Dou J."/>
            <person name="Li Y."/>
            <person name="Mao J."/>
            <person name="Guo H."/>
            <person name="Dou H."/>
            <person name="Li T."/>
            <person name="Mu C."/>
            <person name="Jiang W."/>
            <person name="Fu Q."/>
            <person name="Fu X."/>
            <person name="Miao Y."/>
            <person name="Liu J."/>
            <person name="Yu Q."/>
            <person name="Li R."/>
            <person name="Liao H."/>
            <person name="Li X."/>
            <person name="Kong Y."/>
            <person name="Jiang Z."/>
            <person name="Chourrout D."/>
            <person name="Li R."/>
            <person name="Bao Z."/>
        </authorList>
    </citation>
    <scope>NUCLEOTIDE SEQUENCE [LARGE SCALE GENOMIC DNA]</scope>
    <source>
        <strain evidence="11 12">PY_sf001</strain>
    </source>
</reference>
<evidence type="ECO:0000256" key="5">
    <source>
        <dbReference type="ARBA" id="ARBA00023136"/>
    </source>
</evidence>
<keyword evidence="2 8" id="KW-0812">Transmembrane</keyword>
<keyword evidence="4 8" id="KW-0297">G-protein coupled receptor</keyword>
<comment type="caution">
    <text evidence="11">The sequence shown here is derived from an EMBL/GenBank/DDBJ whole genome shotgun (WGS) entry which is preliminary data.</text>
</comment>
<dbReference type="GO" id="GO:0004930">
    <property type="term" value="F:G protein-coupled receptor activity"/>
    <property type="evidence" value="ECO:0007669"/>
    <property type="project" value="UniProtKB-KW"/>
</dbReference>
<feature type="transmembrane region" description="Helical" evidence="9">
    <location>
        <begin position="138"/>
        <end position="160"/>
    </location>
</feature>
<evidence type="ECO:0000256" key="7">
    <source>
        <dbReference type="ARBA" id="ARBA00023224"/>
    </source>
</evidence>
<evidence type="ECO:0000256" key="8">
    <source>
        <dbReference type="RuleBase" id="RU000688"/>
    </source>
</evidence>
<dbReference type="Proteomes" id="UP000242188">
    <property type="component" value="Unassembled WGS sequence"/>
</dbReference>
<evidence type="ECO:0000313" key="11">
    <source>
        <dbReference type="EMBL" id="OWF38832.1"/>
    </source>
</evidence>
<feature type="transmembrane region" description="Helical" evidence="9">
    <location>
        <begin position="356"/>
        <end position="375"/>
    </location>
</feature>
<dbReference type="AlphaFoldDB" id="A0A210PQU9"/>
<keyword evidence="12" id="KW-1185">Reference proteome</keyword>
<dbReference type="InterPro" id="IPR000276">
    <property type="entry name" value="GPCR_Rhodpsn"/>
</dbReference>
<dbReference type="STRING" id="6573.A0A210PQU9"/>
<evidence type="ECO:0000256" key="3">
    <source>
        <dbReference type="ARBA" id="ARBA00022989"/>
    </source>
</evidence>
<evidence type="ECO:0000256" key="1">
    <source>
        <dbReference type="ARBA" id="ARBA00004141"/>
    </source>
</evidence>
<feature type="transmembrane region" description="Helical" evidence="9">
    <location>
        <begin position="316"/>
        <end position="336"/>
    </location>
</feature>
<evidence type="ECO:0000313" key="12">
    <source>
        <dbReference type="Proteomes" id="UP000242188"/>
    </source>
</evidence>
<dbReference type="EMBL" id="NEDP02005553">
    <property type="protein sequence ID" value="OWF38832.1"/>
    <property type="molecule type" value="Genomic_DNA"/>
</dbReference>
<keyword evidence="3 9" id="KW-1133">Transmembrane helix</keyword>
<proteinExistence type="inferred from homology"/>
<dbReference type="OrthoDB" id="6117944at2759"/>
<organism evidence="11 12">
    <name type="scientific">Mizuhopecten yessoensis</name>
    <name type="common">Japanese scallop</name>
    <name type="synonym">Patinopecten yessoensis</name>
    <dbReference type="NCBI Taxonomy" id="6573"/>
    <lineage>
        <taxon>Eukaryota</taxon>
        <taxon>Metazoa</taxon>
        <taxon>Spiralia</taxon>
        <taxon>Lophotrochozoa</taxon>
        <taxon>Mollusca</taxon>
        <taxon>Bivalvia</taxon>
        <taxon>Autobranchia</taxon>
        <taxon>Pteriomorphia</taxon>
        <taxon>Pectinida</taxon>
        <taxon>Pectinoidea</taxon>
        <taxon>Pectinidae</taxon>
        <taxon>Mizuhopecten</taxon>
    </lineage>
</organism>
<keyword evidence="7 8" id="KW-0807">Transducer</keyword>
<comment type="similarity">
    <text evidence="8">Belongs to the G-protein coupled receptor 1 family.</text>
</comment>
<dbReference type="PROSITE" id="PS50262">
    <property type="entry name" value="G_PROTEIN_RECEP_F1_2"/>
    <property type="match status" value="1"/>
</dbReference>
<dbReference type="PANTHER" id="PTHR24238">
    <property type="entry name" value="G-PROTEIN COUPLED RECEPTOR"/>
    <property type="match status" value="1"/>
</dbReference>
<feature type="transmembrane region" description="Helical" evidence="9">
    <location>
        <begin position="237"/>
        <end position="260"/>
    </location>
</feature>
<comment type="subcellular location">
    <subcellularLocation>
        <location evidence="1">Membrane</location>
        <topology evidence="1">Multi-pass membrane protein</topology>
    </subcellularLocation>
</comment>
<feature type="transmembrane region" description="Helical" evidence="9">
    <location>
        <begin position="100"/>
        <end position="118"/>
    </location>
</feature>
<keyword evidence="6 8" id="KW-0675">Receptor</keyword>
<sequence length="408" mass="46149">MKNTTYFSMNTLFNGSTHPSTSLVTSSSNMTGNTSEDADNLINTFISSGLKIDAINDKYFSTVLLPSFVYACVLLTVGIPGNSLVVYVYGFKSKKTVSRLFILTLAILDLINCLFSISTELFLMWNFLKFDFPAICKISRFITSFCNHSTTIVLLTIAIDRFRKIRHPLKTKMKMSTAKRIMIFSMIFGCLTGIPFALFYGTKTLVLTTVVTDTQRFVYEGKTCLPRDGLDIIYKEILLIVLSIAHVVSDVILVVLYSFVGKAVLSSNKSFRRVDPTSNKSHSNRKISFELGRRNTSRSNSTSSVPGNVSRTNTMLFLVTLVFILSFVPYLILAYIRTFQSETHNTSSLHKAIQQLFLRSYFLNSAVNPIVYCFVCKHFRQEAITGIRRMFSRNQTKYRPSRPTAIHN</sequence>
<evidence type="ECO:0000256" key="9">
    <source>
        <dbReference type="SAM" id="Phobius"/>
    </source>
</evidence>
<dbReference type="PRINTS" id="PR00237">
    <property type="entry name" value="GPCRRHODOPSN"/>
</dbReference>
<accession>A0A210PQU9</accession>
<name>A0A210PQU9_MIZYE</name>
<evidence type="ECO:0000256" key="4">
    <source>
        <dbReference type="ARBA" id="ARBA00023040"/>
    </source>
</evidence>
<feature type="transmembrane region" description="Helical" evidence="9">
    <location>
        <begin position="181"/>
        <end position="200"/>
    </location>
</feature>
<dbReference type="CDD" id="cd00637">
    <property type="entry name" value="7tm_classA_rhodopsin-like"/>
    <property type="match status" value="1"/>
</dbReference>
<feature type="domain" description="G-protein coupled receptors family 1 profile" evidence="10">
    <location>
        <begin position="81"/>
        <end position="372"/>
    </location>
</feature>
<dbReference type="Pfam" id="PF00001">
    <property type="entry name" value="7tm_1"/>
    <property type="match status" value="1"/>
</dbReference>
<evidence type="ECO:0000256" key="6">
    <source>
        <dbReference type="ARBA" id="ARBA00023170"/>
    </source>
</evidence>
<dbReference type="Gene3D" id="1.20.1070.10">
    <property type="entry name" value="Rhodopsin 7-helix transmembrane proteins"/>
    <property type="match status" value="1"/>
</dbReference>